<name>K2F521_9BACT</name>
<dbReference type="AlphaFoldDB" id="K2F521"/>
<proteinExistence type="predicted"/>
<evidence type="ECO:0000313" key="1">
    <source>
        <dbReference type="EMBL" id="EKE26141.1"/>
    </source>
</evidence>
<comment type="caution">
    <text evidence="1">The sequence shown here is derived from an EMBL/GenBank/DDBJ whole genome shotgun (WGS) entry which is preliminary data.</text>
</comment>
<dbReference type="EMBL" id="AMFJ01000928">
    <property type="protein sequence ID" value="EKE26141.1"/>
    <property type="molecule type" value="Genomic_DNA"/>
</dbReference>
<reference evidence="1" key="1">
    <citation type="journal article" date="2012" name="Science">
        <title>Fermentation, hydrogen, and sulfur metabolism in multiple uncultivated bacterial phyla.</title>
        <authorList>
            <person name="Wrighton K.C."/>
            <person name="Thomas B.C."/>
            <person name="Sharon I."/>
            <person name="Miller C.S."/>
            <person name="Castelle C.J."/>
            <person name="VerBerkmoes N.C."/>
            <person name="Wilkins M.J."/>
            <person name="Hettich R.L."/>
            <person name="Lipton M.S."/>
            <person name="Williams K.H."/>
            <person name="Long P.E."/>
            <person name="Banfield J.F."/>
        </authorList>
    </citation>
    <scope>NUCLEOTIDE SEQUENCE [LARGE SCALE GENOMIC DNA]</scope>
</reference>
<sequence>MTNWIYSTMSLDWLEDMYTRMFRSENISSSERRKVMKLKEITEKRASDVVNISPQAKTLNRHS</sequence>
<gene>
    <name evidence="1" type="ORF">ACD_4C00412G0003</name>
</gene>
<protein>
    <submittedName>
        <fullName evidence="1">Uncharacterized protein</fullName>
    </submittedName>
</protein>
<accession>K2F521</accession>
<organism evidence="1">
    <name type="scientific">uncultured bacterium</name>
    <name type="common">gcode 4</name>
    <dbReference type="NCBI Taxonomy" id="1234023"/>
    <lineage>
        <taxon>Bacteria</taxon>
        <taxon>environmental samples</taxon>
    </lineage>
</organism>